<dbReference type="GO" id="GO:0005829">
    <property type="term" value="C:cytosol"/>
    <property type="evidence" value="ECO:0007669"/>
    <property type="project" value="TreeGrafter"/>
</dbReference>
<evidence type="ECO:0000313" key="4">
    <source>
        <dbReference type="EMBL" id="VDC29494.1"/>
    </source>
</evidence>
<protein>
    <submittedName>
        <fullName evidence="4">Alkanal monooxygenase alpha chain</fullName>
        <ecNumber evidence="4">1.14.14.3</ecNumber>
    </submittedName>
</protein>
<keyword evidence="2 4" id="KW-0503">Monooxygenase</keyword>
<reference evidence="4 5" key="1">
    <citation type="submission" date="2018-11" db="EMBL/GenBank/DDBJ databases">
        <authorList>
            <person name="Criscuolo A."/>
        </authorList>
    </citation>
    <scope>NUCLEOTIDE SEQUENCE [LARGE SCALE GENOMIC DNA]</scope>
    <source>
        <strain evidence="4">ACIP111625</strain>
    </source>
</reference>
<feature type="domain" description="Luciferase-like" evidence="3">
    <location>
        <begin position="1"/>
        <end position="304"/>
    </location>
</feature>
<dbReference type="SUPFAM" id="SSF51679">
    <property type="entry name" value="Bacterial luciferase-like"/>
    <property type="match status" value="1"/>
</dbReference>
<dbReference type="InterPro" id="IPR036661">
    <property type="entry name" value="Luciferase-like_sf"/>
</dbReference>
<dbReference type="OrthoDB" id="9804736at2"/>
<evidence type="ECO:0000256" key="2">
    <source>
        <dbReference type="ARBA" id="ARBA00023033"/>
    </source>
</evidence>
<dbReference type="GO" id="GO:0047646">
    <property type="term" value="F:alkanal monooxygenase (FMN-linked) activity"/>
    <property type="evidence" value="ECO:0007669"/>
    <property type="project" value="UniProtKB-EC"/>
</dbReference>
<dbReference type="EC" id="1.14.14.3" evidence="4"/>
<evidence type="ECO:0000259" key="3">
    <source>
        <dbReference type="Pfam" id="PF00296"/>
    </source>
</evidence>
<dbReference type="Pfam" id="PF00296">
    <property type="entry name" value="Bac_luciferase"/>
    <property type="match status" value="1"/>
</dbReference>
<keyword evidence="1 4" id="KW-0560">Oxidoreductase</keyword>
<dbReference type="PANTHER" id="PTHR30137:SF8">
    <property type="entry name" value="BLR5498 PROTEIN"/>
    <property type="match status" value="1"/>
</dbReference>
<dbReference type="RefSeq" id="WP_124087091.1">
    <property type="nucleotide sequence ID" value="NZ_UXAW01000071.1"/>
</dbReference>
<gene>
    <name evidence="4" type="primary">luxA_3</name>
    <name evidence="4" type="ORF">XINFAN_02351</name>
</gene>
<dbReference type="PANTHER" id="PTHR30137">
    <property type="entry name" value="LUCIFERASE-LIKE MONOOXYGENASE"/>
    <property type="match status" value="1"/>
</dbReference>
<dbReference type="InterPro" id="IPR011251">
    <property type="entry name" value="Luciferase-like_dom"/>
</dbReference>
<accession>A0A3P5XLH0</accession>
<evidence type="ECO:0000313" key="5">
    <source>
        <dbReference type="Proteomes" id="UP000277498"/>
    </source>
</evidence>
<organism evidence="4 5">
    <name type="scientific">Pseudogemmobacter humi</name>
    <dbReference type="NCBI Taxonomy" id="2483812"/>
    <lineage>
        <taxon>Bacteria</taxon>
        <taxon>Pseudomonadati</taxon>
        <taxon>Pseudomonadota</taxon>
        <taxon>Alphaproteobacteria</taxon>
        <taxon>Rhodobacterales</taxon>
        <taxon>Paracoccaceae</taxon>
        <taxon>Pseudogemmobacter</taxon>
    </lineage>
</organism>
<dbReference type="Proteomes" id="UP000277498">
    <property type="component" value="Unassembled WGS sequence"/>
</dbReference>
<dbReference type="InterPro" id="IPR050766">
    <property type="entry name" value="Bact_Lucif_Oxidored"/>
</dbReference>
<evidence type="ECO:0000256" key="1">
    <source>
        <dbReference type="ARBA" id="ARBA00023002"/>
    </source>
</evidence>
<dbReference type="EMBL" id="UXAW01000071">
    <property type="protein sequence ID" value="VDC29494.1"/>
    <property type="molecule type" value="Genomic_DNA"/>
</dbReference>
<keyword evidence="5" id="KW-1185">Reference proteome</keyword>
<name>A0A3P5XLH0_9RHOB</name>
<dbReference type="Gene3D" id="3.20.20.30">
    <property type="entry name" value="Luciferase-like domain"/>
    <property type="match status" value="1"/>
</dbReference>
<proteinExistence type="predicted"/>
<dbReference type="AlphaFoldDB" id="A0A3P5XLH0"/>
<sequence length="342" mass="37205">MDFSHFLSSHLLSAETGGKQLYREMVAQAVQAEACGYRGVSVPEHHLINILLVPSPLQMAVKVAAHTERLEIATSICQLPLRDMRVFAGEVVQAQALCDGRLVLGVGKGAFGYETGRIGVPMEETKPVFEESLAVLEALLSRKEVSWQGSRYNFASLTIMPRPEDPIPLALAIMAPPGIEAAAAKGYAIQTTPLGASHEILKSQVDAYHRGRASAGHPPGQRLSLQRTLWLAQDEADAQAMTALAHRYYQSFDNVFGGPGIVDSGMIRPLPRRQTVEELRHNVLICTAGEMVDRLGAYAELGIDEVIASSNFGQPQAATLKMMERFARDVMPHLGGKREKVA</sequence>